<protein>
    <submittedName>
        <fullName evidence="1">Uncharacterized protein</fullName>
    </submittedName>
</protein>
<dbReference type="EMBL" id="RDQH01000333">
    <property type="protein sequence ID" value="RXH93878.1"/>
    <property type="molecule type" value="Genomic_DNA"/>
</dbReference>
<organism evidence="1 2">
    <name type="scientific">Malus domestica</name>
    <name type="common">Apple</name>
    <name type="synonym">Pyrus malus</name>
    <dbReference type="NCBI Taxonomy" id="3750"/>
    <lineage>
        <taxon>Eukaryota</taxon>
        <taxon>Viridiplantae</taxon>
        <taxon>Streptophyta</taxon>
        <taxon>Embryophyta</taxon>
        <taxon>Tracheophyta</taxon>
        <taxon>Spermatophyta</taxon>
        <taxon>Magnoliopsida</taxon>
        <taxon>eudicotyledons</taxon>
        <taxon>Gunneridae</taxon>
        <taxon>Pentapetalae</taxon>
        <taxon>rosids</taxon>
        <taxon>fabids</taxon>
        <taxon>Rosales</taxon>
        <taxon>Rosaceae</taxon>
        <taxon>Amygdaloideae</taxon>
        <taxon>Maleae</taxon>
        <taxon>Malus</taxon>
    </lineage>
</organism>
<proteinExistence type="predicted"/>
<sequence>MGKLEQVERELRPMVPALVASSNDEQRRRKEIGVGRRIGWEGSRESWEGSSAGEGGGREIVAICVGRRRRNR</sequence>
<reference evidence="1 2" key="1">
    <citation type="submission" date="2018-10" db="EMBL/GenBank/DDBJ databases">
        <title>A high-quality apple genome assembly.</title>
        <authorList>
            <person name="Hu J."/>
        </authorList>
    </citation>
    <scope>NUCLEOTIDE SEQUENCE [LARGE SCALE GENOMIC DNA]</scope>
    <source>
        <strain evidence="2">cv. HFTH1</strain>
        <tissue evidence="1">Young leaf</tissue>
    </source>
</reference>
<accession>A0A498JDU3</accession>
<evidence type="ECO:0000313" key="1">
    <source>
        <dbReference type="EMBL" id="RXH93878.1"/>
    </source>
</evidence>
<keyword evidence="2" id="KW-1185">Reference proteome</keyword>
<dbReference type="Proteomes" id="UP000290289">
    <property type="component" value="Chromosome 7"/>
</dbReference>
<gene>
    <name evidence="1" type="ORF">DVH24_015945</name>
</gene>
<name>A0A498JDU3_MALDO</name>
<dbReference type="AlphaFoldDB" id="A0A498JDU3"/>
<evidence type="ECO:0000313" key="2">
    <source>
        <dbReference type="Proteomes" id="UP000290289"/>
    </source>
</evidence>
<comment type="caution">
    <text evidence="1">The sequence shown here is derived from an EMBL/GenBank/DDBJ whole genome shotgun (WGS) entry which is preliminary data.</text>
</comment>